<gene>
    <name evidence="1" type="ORF">RO3G_10431</name>
</gene>
<evidence type="ECO:0000313" key="1">
    <source>
        <dbReference type="EMBL" id="EIE85721.1"/>
    </source>
</evidence>
<dbReference type="EMBL" id="CH476739">
    <property type="protein sequence ID" value="EIE85721.1"/>
    <property type="molecule type" value="Genomic_DNA"/>
</dbReference>
<protein>
    <submittedName>
        <fullName evidence="1">Uncharacterized protein</fullName>
    </submittedName>
</protein>
<dbReference type="Proteomes" id="UP000009138">
    <property type="component" value="Unassembled WGS sequence"/>
</dbReference>
<dbReference type="InParanoid" id="I1CB91"/>
<sequence>MLGGLCSCEDAFEIETLAQATLDREHNQTLLRLKKDVVKNMSFTIKPATLSRPSDAK</sequence>
<evidence type="ECO:0000313" key="2">
    <source>
        <dbReference type="Proteomes" id="UP000009138"/>
    </source>
</evidence>
<name>I1CB91_RHIO9</name>
<reference evidence="1 2" key="1">
    <citation type="journal article" date="2009" name="PLoS Genet.">
        <title>Genomic analysis of the basal lineage fungus Rhizopus oryzae reveals a whole-genome duplication.</title>
        <authorList>
            <person name="Ma L.-J."/>
            <person name="Ibrahim A.S."/>
            <person name="Skory C."/>
            <person name="Grabherr M.G."/>
            <person name="Burger G."/>
            <person name="Butler M."/>
            <person name="Elias M."/>
            <person name="Idnurm A."/>
            <person name="Lang B.F."/>
            <person name="Sone T."/>
            <person name="Abe A."/>
            <person name="Calvo S.E."/>
            <person name="Corrochano L.M."/>
            <person name="Engels R."/>
            <person name="Fu J."/>
            <person name="Hansberg W."/>
            <person name="Kim J.-M."/>
            <person name="Kodira C.D."/>
            <person name="Koehrsen M.J."/>
            <person name="Liu B."/>
            <person name="Miranda-Saavedra D."/>
            <person name="O'Leary S."/>
            <person name="Ortiz-Castellanos L."/>
            <person name="Poulter R."/>
            <person name="Rodriguez-Romero J."/>
            <person name="Ruiz-Herrera J."/>
            <person name="Shen Y.-Q."/>
            <person name="Zeng Q."/>
            <person name="Galagan J."/>
            <person name="Birren B.W."/>
            <person name="Cuomo C.A."/>
            <person name="Wickes B.L."/>
        </authorList>
    </citation>
    <scope>NUCLEOTIDE SEQUENCE [LARGE SCALE GENOMIC DNA]</scope>
    <source>
        <strain evidence="2">RA 99-880 / ATCC MYA-4621 / FGSC 9543 / NRRL 43880</strain>
    </source>
</reference>
<dbReference type="RefSeq" id="XP_067521117.1">
    <property type="nucleotide sequence ID" value="XM_067665016.1"/>
</dbReference>
<dbReference type="AlphaFoldDB" id="I1CB91"/>
<organism evidence="1 2">
    <name type="scientific">Rhizopus delemar (strain RA 99-880 / ATCC MYA-4621 / FGSC 9543 / NRRL 43880)</name>
    <name type="common">Mucormycosis agent</name>
    <name type="synonym">Rhizopus arrhizus var. delemar</name>
    <dbReference type="NCBI Taxonomy" id="246409"/>
    <lineage>
        <taxon>Eukaryota</taxon>
        <taxon>Fungi</taxon>
        <taxon>Fungi incertae sedis</taxon>
        <taxon>Mucoromycota</taxon>
        <taxon>Mucoromycotina</taxon>
        <taxon>Mucoromycetes</taxon>
        <taxon>Mucorales</taxon>
        <taxon>Mucorineae</taxon>
        <taxon>Rhizopodaceae</taxon>
        <taxon>Rhizopus</taxon>
    </lineage>
</organism>
<keyword evidence="2" id="KW-1185">Reference proteome</keyword>
<dbReference type="VEuPathDB" id="FungiDB:RO3G_10431"/>
<accession>I1CB91</accession>
<dbReference type="GeneID" id="93617397"/>
<proteinExistence type="predicted"/>